<organism evidence="2 3">
    <name type="scientific">Candidatus Kerfeldbacteria bacterium CG08_land_8_20_14_0_20_40_16</name>
    <dbReference type="NCBI Taxonomy" id="2014244"/>
    <lineage>
        <taxon>Bacteria</taxon>
        <taxon>Candidatus Kerfeldiibacteriota</taxon>
    </lineage>
</organism>
<reference evidence="2 3" key="1">
    <citation type="submission" date="2017-09" db="EMBL/GenBank/DDBJ databases">
        <title>Depth-based differentiation of microbial function through sediment-hosted aquifers and enrichment of novel symbionts in the deep terrestrial subsurface.</title>
        <authorList>
            <person name="Probst A.J."/>
            <person name="Ladd B."/>
            <person name="Jarett J.K."/>
            <person name="Geller-Mcgrath D.E."/>
            <person name="Sieber C.M."/>
            <person name="Emerson J.B."/>
            <person name="Anantharaman K."/>
            <person name="Thomas B.C."/>
            <person name="Malmstrom R."/>
            <person name="Stieglmeier M."/>
            <person name="Klingl A."/>
            <person name="Woyke T."/>
            <person name="Ryan C.M."/>
            <person name="Banfield J.F."/>
        </authorList>
    </citation>
    <scope>NUCLEOTIDE SEQUENCE [LARGE SCALE GENOMIC DNA]</scope>
    <source>
        <strain evidence="2">CG08_land_8_20_14_0_20_40_16</strain>
    </source>
</reference>
<comment type="caution">
    <text evidence="2">The sequence shown here is derived from an EMBL/GenBank/DDBJ whole genome shotgun (WGS) entry which is preliminary data.</text>
</comment>
<protein>
    <submittedName>
        <fullName evidence="2">Uncharacterized protein</fullName>
    </submittedName>
</protein>
<feature type="transmembrane region" description="Helical" evidence="1">
    <location>
        <begin position="57"/>
        <end position="74"/>
    </location>
</feature>
<gene>
    <name evidence="2" type="ORF">COT24_00490</name>
</gene>
<proteinExistence type="predicted"/>
<dbReference type="AlphaFoldDB" id="A0A2H0YZ43"/>
<keyword evidence="1" id="KW-0472">Membrane</keyword>
<sequence length="88" mass="9710">MDASQIYIAISAIVLIVIAVLFVLKRKDRNQKKLSPLAAFAFILVITGIVFGDDRIIGYSLIGIGLVLAIIDIVRIRKKKEQDSNPSQ</sequence>
<dbReference type="Proteomes" id="UP000231542">
    <property type="component" value="Unassembled WGS sequence"/>
</dbReference>
<dbReference type="EMBL" id="PEXU01000006">
    <property type="protein sequence ID" value="PIS43003.1"/>
    <property type="molecule type" value="Genomic_DNA"/>
</dbReference>
<accession>A0A2H0YZ43</accession>
<evidence type="ECO:0000256" key="1">
    <source>
        <dbReference type="SAM" id="Phobius"/>
    </source>
</evidence>
<feature type="transmembrane region" description="Helical" evidence="1">
    <location>
        <begin position="6"/>
        <end position="24"/>
    </location>
</feature>
<keyword evidence="1" id="KW-0812">Transmembrane</keyword>
<keyword evidence="1" id="KW-1133">Transmembrane helix</keyword>
<name>A0A2H0YZ43_9BACT</name>
<feature type="transmembrane region" description="Helical" evidence="1">
    <location>
        <begin position="34"/>
        <end position="51"/>
    </location>
</feature>
<evidence type="ECO:0000313" key="3">
    <source>
        <dbReference type="Proteomes" id="UP000231542"/>
    </source>
</evidence>
<evidence type="ECO:0000313" key="2">
    <source>
        <dbReference type="EMBL" id="PIS43003.1"/>
    </source>
</evidence>